<dbReference type="AlphaFoldDB" id="A0A1H6K7G0"/>
<evidence type="ECO:0000256" key="2">
    <source>
        <dbReference type="SAM" id="MobiDB-lite"/>
    </source>
</evidence>
<dbReference type="EMBL" id="FNWV01000007">
    <property type="protein sequence ID" value="SEH69248.1"/>
    <property type="molecule type" value="Genomic_DNA"/>
</dbReference>
<protein>
    <submittedName>
        <fullName evidence="4">Uncharacterized protein</fullName>
    </submittedName>
</protein>
<evidence type="ECO:0000256" key="1">
    <source>
        <dbReference type="SAM" id="Coils"/>
    </source>
</evidence>
<accession>A0A1H6K7G0</accession>
<keyword evidence="3" id="KW-0472">Membrane</keyword>
<sequence length="497" mass="56969">MNENRKIGFEVLENADEKKIKEMGADTPILTQNAKDRMLKMSKEKFNRAKGITETDNTYTENDEYTVSGNAEEYKRSKIKRIVTAAASCAAAAVLIGTTAIMLHRKPDTTVIPEQTITTNANQNVTNTGTTVTNTGTGTVTTSSTETLPEMTTVTTYVAKNFNISSPVPDEEIARARQKVIDDFIHTAYAIDVQYKYIDMNADGTSELMVFFENAYYQTLIYRYNGSEYVCDINEYGRPASIMSTSMPKISDDESCIYLYDKESGGVHLYITMNEDYSLDIDDYYHGSDWEDFDAHRNEADYRPKDIWYNRGDKVSEEEYNSRLAKYSSYNFNDINDFVYVIDEADGVKEYRREMEEQEQQRAEQRKADPHFEDFATVDIDKSFFLNKGILESGTQYIVEHTDTYADGTVLVKTDNNDIYSDDPDSSHLGFCVDYGKNDDAPCHIKVRCRPNDKQEYFDLCDLDIDFKNKSYYCGDVIASNYISVEFIYFSECYDNE</sequence>
<evidence type="ECO:0000256" key="3">
    <source>
        <dbReference type="SAM" id="Phobius"/>
    </source>
</evidence>
<evidence type="ECO:0000313" key="5">
    <source>
        <dbReference type="Proteomes" id="UP000183190"/>
    </source>
</evidence>
<dbReference type="Proteomes" id="UP000183190">
    <property type="component" value="Unassembled WGS sequence"/>
</dbReference>
<keyword evidence="3" id="KW-0812">Transmembrane</keyword>
<feature type="region of interest" description="Disordered" evidence="2">
    <location>
        <begin position="124"/>
        <end position="144"/>
    </location>
</feature>
<name>A0A1H6K7G0_RUMFL</name>
<keyword evidence="1" id="KW-0175">Coiled coil</keyword>
<feature type="coiled-coil region" evidence="1">
    <location>
        <begin position="341"/>
        <end position="368"/>
    </location>
</feature>
<proteinExistence type="predicted"/>
<feature type="transmembrane region" description="Helical" evidence="3">
    <location>
        <begin position="82"/>
        <end position="103"/>
    </location>
</feature>
<organism evidence="4 5">
    <name type="scientific">Ruminococcus flavefaciens</name>
    <dbReference type="NCBI Taxonomy" id="1265"/>
    <lineage>
        <taxon>Bacteria</taxon>
        <taxon>Bacillati</taxon>
        <taxon>Bacillota</taxon>
        <taxon>Clostridia</taxon>
        <taxon>Eubacteriales</taxon>
        <taxon>Oscillospiraceae</taxon>
        <taxon>Ruminococcus</taxon>
    </lineage>
</organism>
<reference evidence="4 5" key="1">
    <citation type="submission" date="2016-10" db="EMBL/GenBank/DDBJ databases">
        <authorList>
            <person name="de Groot N.N."/>
        </authorList>
    </citation>
    <scope>NUCLEOTIDE SEQUENCE [LARGE SCALE GENOMIC DNA]</scope>
    <source>
        <strain evidence="4 5">YAD2003</strain>
    </source>
</reference>
<dbReference type="RefSeq" id="WP_074717254.1">
    <property type="nucleotide sequence ID" value="NZ_FNWV01000007.1"/>
</dbReference>
<dbReference type="OrthoDB" id="1818490at2"/>
<evidence type="ECO:0000313" key="4">
    <source>
        <dbReference type="EMBL" id="SEH69248.1"/>
    </source>
</evidence>
<gene>
    <name evidence="4" type="ORF">SAMN02910265_02163</name>
</gene>
<keyword evidence="3" id="KW-1133">Transmembrane helix</keyword>